<dbReference type="Pfam" id="PF02992">
    <property type="entry name" value="Transposase_21"/>
    <property type="match status" value="1"/>
</dbReference>
<dbReference type="GeneID" id="6082206"/>
<dbReference type="Proteomes" id="UP000001194">
    <property type="component" value="Unassembled WGS sequence"/>
</dbReference>
<accession>B0DRC8</accession>
<dbReference type="OrthoDB" id="2669721at2759"/>
<evidence type="ECO:0000313" key="2">
    <source>
        <dbReference type="Proteomes" id="UP000001194"/>
    </source>
</evidence>
<dbReference type="HOGENOM" id="CLU_007337_4_0_1"/>
<sequence length="361" mass="40124">MGHRKRRTQEILEELQANGGRIKVFDDIYHGEAYLSAVNRGDIGDNDIVLMFSMDGVQLYQDKTSDCWIYIWVIYDLSPDLRYKKKYVIPGGVIPGPNNPGNTDSFLCPGFHHLVGLQKAGLPIWHSRNKCLFKSFPYLYLGSADGPGSVHFTGLVGHQGVYLCRLYCGLKGRHKQGASTYYPALLKPDNYTVAGCDHDDIDPGSVNGCSPEDYQANLKKLLASRNPTDYKTRRNDTGISTLSIFMACPPKRRLAVPAGFGGDCMHAATINLGDLLPPLWHGLFTCSETDNVASWDWAVLNSDAWKFHGAAVESCKPFIPGSYDRPPRNIAEKISSGYKAKELVFAGPVYRTENIHRTELD</sequence>
<name>B0DRC8_LACBS</name>
<dbReference type="InParanoid" id="B0DRC8"/>
<keyword evidence="2" id="KW-1185">Reference proteome</keyword>
<gene>
    <name evidence="1" type="ORF">LACBIDRAFT_307986</name>
</gene>
<reference evidence="1 2" key="1">
    <citation type="journal article" date="2008" name="Nature">
        <title>The genome of Laccaria bicolor provides insights into mycorrhizal symbiosis.</title>
        <authorList>
            <person name="Martin F."/>
            <person name="Aerts A."/>
            <person name="Ahren D."/>
            <person name="Brun A."/>
            <person name="Danchin E.G.J."/>
            <person name="Duchaussoy F."/>
            <person name="Gibon J."/>
            <person name="Kohler A."/>
            <person name="Lindquist E."/>
            <person name="Pereda V."/>
            <person name="Salamov A."/>
            <person name="Shapiro H.J."/>
            <person name="Wuyts J."/>
            <person name="Blaudez D."/>
            <person name="Buee M."/>
            <person name="Brokstein P."/>
            <person name="Canbaeck B."/>
            <person name="Cohen D."/>
            <person name="Courty P.E."/>
            <person name="Coutinho P.M."/>
            <person name="Delaruelle C."/>
            <person name="Detter J.C."/>
            <person name="Deveau A."/>
            <person name="DiFazio S."/>
            <person name="Duplessis S."/>
            <person name="Fraissinet-Tachet L."/>
            <person name="Lucic E."/>
            <person name="Frey-Klett P."/>
            <person name="Fourrey C."/>
            <person name="Feussner I."/>
            <person name="Gay G."/>
            <person name="Grimwood J."/>
            <person name="Hoegger P.J."/>
            <person name="Jain P."/>
            <person name="Kilaru S."/>
            <person name="Labbe J."/>
            <person name="Lin Y.C."/>
            <person name="Legue V."/>
            <person name="Le Tacon F."/>
            <person name="Marmeisse R."/>
            <person name="Melayah D."/>
            <person name="Montanini B."/>
            <person name="Muratet M."/>
            <person name="Nehls U."/>
            <person name="Niculita-Hirzel H."/>
            <person name="Oudot-Le Secq M.P."/>
            <person name="Peter M."/>
            <person name="Quesneville H."/>
            <person name="Rajashekar B."/>
            <person name="Reich M."/>
            <person name="Rouhier N."/>
            <person name="Schmutz J."/>
            <person name="Yin T."/>
            <person name="Chalot M."/>
            <person name="Henrissat B."/>
            <person name="Kuees U."/>
            <person name="Lucas S."/>
            <person name="Van de Peer Y."/>
            <person name="Podila G.K."/>
            <person name="Polle A."/>
            <person name="Pukkila P.J."/>
            <person name="Richardson P.M."/>
            <person name="Rouze P."/>
            <person name="Sanders I.R."/>
            <person name="Stajich J.E."/>
            <person name="Tunlid A."/>
            <person name="Tuskan G."/>
            <person name="Grigoriev I.V."/>
        </authorList>
    </citation>
    <scope>NUCLEOTIDE SEQUENCE [LARGE SCALE GENOMIC DNA]</scope>
    <source>
        <strain evidence="2">S238N-H82 / ATCC MYA-4686</strain>
    </source>
</reference>
<dbReference type="InterPro" id="IPR004242">
    <property type="entry name" value="Transposase_21"/>
</dbReference>
<dbReference type="RefSeq" id="XP_001886557.1">
    <property type="nucleotide sequence ID" value="XM_001886522.1"/>
</dbReference>
<proteinExistence type="predicted"/>
<protein>
    <submittedName>
        <fullName evidence="1">Predicted protein</fullName>
    </submittedName>
</protein>
<dbReference type="AlphaFoldDB" id="B0DRC8"/>
<dbReference type="EMBL" id="DS547128">
    <property type="protein sequence ID" value="EDR02847.1"/>
    <property type="molecule type" value="Genomic_DNA"/>
</dbReference>
<organism evidence="2">
    <name type="scientific">Laccaria bicolor (strain S238N-H82 / ATCC MYA-4686)</name>
    <name type="common">Bicoloured deceiver</name>
    <name type="synonym">Laccaria laccata var. bicolor</name>
    <dbReference type="NCBI Taxonomy" id="486041"/>
    <lineage>
        <taxon>Eukaryota</taxon>
        <taxon>Fungi</taxon>
        <taxon>Dikarya</taxon>
        <taxon>Basidiomycota</taxon>
        <taxon>Agaricomycotina</taxon>
        <taxon>Agaricomycetes</taxon>
        <taxon>Agaricomycetidae</taxon>
        <taxon>Agaricales</taxon>
        <taxon>Agaricineae</taxon>
        <taxon>Hydnangiaceae</taxon>
        <taxon>Laccaria</taxon>
    </lineage>
</organism>
<dbReference type="KEGG" id="lbc:LACBIDRAFT_307986"/>
<evidence type="ECO:0000313" key="1">
    <source>
        <dbReference type="EMBL" id="EDR02847.1"/>
    </source>
</evidence>